<comment type="caution">
    <text evidence="3">The sequence shown here is derived from an EMBL/GenBank/DDBJ whole genome shotgun (WGS) entry which is preliminary data.</text>
</comment>
<dbReference type="InterPro" id="IPR029058">
    <property type="entry name" value="AB_hydrolase_fold"/>
</dbReference>
<accession>A0A4Q9HIY4</accession>
<dbReference type="PANTHER" id="PTHR11487:SF0">
    <property type="entry name" value="S-ACYL FATTY ACID SYNTHASE THIOESTERASE, MEDIUM CHAIN"/>
    <property type="match status" value="1"/>
</dbReference>
<dbReference type="AlphaFoldDB" id="A0A4Q9HIY4"/>
<comment type="similarity">
    <text evidence="1">Belongs to the thioesterase family.</text>
</comment>
<dbReference type="SUPFAM" id="SSF53474">
    <property type="entry name" value="alpha/beta-Hydrolases"/>
    <property type="match status" value="1"/>
</dbReference>
<gene>
    <name evidence="3" type="ORF">EYS09_37840</name>
</gene>
<name>A0A4Q9HIY4_STRKA</name>
<evidence type="ECO:0000256" key="1">
    <source>
        <dbReference type="ARBA" id="ARBA00007169"/>
    </source>
</evidence>
<dbReference type="RefSeq" id="WP_094790767.1">
    <property type="nucleotide sequence ID" value="NZ_NDXL01000001.1"/>
</dbReference>
<dbReference type="Proteomes" id="UP000292452">
    <property type="component" value="Unassembled WGS sequence"/>
</dbReference>
<dbReference type="GO" id="GO:0008610">
    <property type="term" value="P:lipid biosynthetic process"/>
    <property type="evidence" value="ECO:0007669"/>
    <property type="project" value="TreeGrafter"/>
</dbReference>
<protein>
    <submittedName>
        <fullName evidence="3">Thioesterase</fullName>
    </submittedName>
</protein>
<evidence type="ECO:0000259" key="2">
    <source>
        <dbReference type="Pfam" id="PF00975"/>
    </source>
</evidence>
<dbReference type="InterPro" id="IPR012223">
    <property type="entry name" value="TEII"/>
</dbReference>
<evidence type="ECO:0000313" key="4">
    <source>
        <dbReference type="Proteomes" id="UP000292452"/>
    </source>
</evidence>
<dbReference type="Pfam" id="PF00975">
    <property type="entry name" value="Thioesterase"/>
    <property type="match status" value="1"/>
</dbReference>
<sequence>MTETSVRLFCLPYAGASASIYLPWSRHLGRSVIVTPVELPGRGSRIREKPHSRLEPLLHDLVPAVARMCDRPFAIFGHSLGALLAFEIAARLEWDHDLVAERLYVSGHGAPHHPRREAPVSHLPDDEFLARIREHYNTPEEAFADPRLTKMLLPMMRADFTLAESYEQGLDNVLHCPITAMGGLNDPGVKGPELAGWREYTRRFFKVRTFPGDHFFLRTAQKQLLDAFTEDLTRQYASHRRFHPISERTF</sequence>
<dbReference type="EMBL" id="SIXH01000811">
    <property type="protein sequence ID" value="TBO54568.1"/>
    <property type="molecule type" value="Genomic_DNA"/>
</dbReference>
<proteinExistence type="inferred from homology"/>
<dbReference type="PANTHER" id="PTHR11487">
    <property type="entry name" value="THIOESTERASE"/>
    <property type="match status" value="1"/>
</dbReference>
<reference evidence="3 4" key="1">
    <citation type="submission" date="2019-02" db="EMBL/GenBank/DDBJ databases">
        <title>Draft Genome Sequence of Streptomyces sp. AM-2504, identified by 16S rRNA comparative analysis as a Streptomyces Kasugaensis strain.</title>
        <authorList>
            <person name="Napolioni V."/>
            <person name="Giuliodori A.M."/>
            <person name="Spurio R."/>
            <person name="Fabbretti A."/>
        </authorList>
    </citation>
    <scope>NUCLEOTIDE SEQUENCE [LARGE SCALE GENOMIC DNA]</scope>
    <source>
        <strain evidence="3 4">AM-2504</strain>
    </source>
</reference>
<organism evidence="3 4">
    <name type="scientific">Streptomyces kasugaensis</name>
    <dbReference type="NCBI Taxonomy" id="1946"/>
    <lineage>
        <taxon>Bacteria</taxon>
        <taxon>Bacillati</taxon>
        <taxon>Actinomycetota</taxon>
        <taxon>Actinomycetes</taxon>
        <taxon>Kitasatosporales</taxon>
        <taxon>Streptomycetaceae</taxon>
        <taxon>Streptomyces</taxon>
    </lineage>
</organism>
<feature type="domain" description="Thioesterase" evidence="2">
    <location>
        <begin position="7"/>
        <end position="228"/>
    </location>
</feature>
<dbReference type="InterPro" id="IPR001031">
    <property type="entry name" value="Thioesterase"/>
</dbReference>
<keyword evidence="4" id="KW-1185">Reference proteome</keyword>
<dbReference type="Gene3D" id="3.40.50.1820">
    <property type="entry name" value="alpha/beta hydrolase"/>
    <property type="match status" value="1"/>
</dbReference>
<evidence type="ECO:0000313" key="3">
    <source>
        <dbReference type="EMBL" id="TBO54568.1"/>
    </source>
</evidence>